<sequence>MAFELKEEGFRLKDIFPIVGIPEATYHYHVKTCKKAHILQKSSGIIFFNRCTKPDSRATLRSSEIDKYRAHALQTSQNDIA</sequence>
<organism evidence="1 2">
    <name type="scientific">Virgibacillus salarius</name>
    <dbReference type="NCBI Taxonomy" id="447199"/>
    <lineage>
        <taxon>Bacteria</taxon>
        <taxon>Bacillati</taxon>
        <taxon>Bacillota</taxon>
        <taxon>Bacilli</taxon>
        <taxon>Bacillales</taxon>
        <taxon>Bacillaceae</taxon>
        <taxon>Virgibacillus</taxon>
    </lineage>
</organism>
<gene>
    <name evidence="1" type="ORF">KCX74_00245</name>
</gene>
<evidence type="ECO:0008006" key="3">
    <source>
        <dbReference type="Google" id="ProtNLM"/>
    </source>
</evidence>
<evidence type="ECO:0000313" key="1">
    <source>
        <dbReference type="EMBL" id="MBR7794469.1"/>
    </source>
</evidence>
<reference evidence="1" key="1">
    <citation type="submission" date="2021-04" db="EMBL/GenBank/DDBJ databases">
        <title>Isolation and polyphasic classification of algal microorganism.</title>
        <authorList>
            <person name="Wang S."/>
        </authorList>
    </citation>
    <scope>NUCLEOTIDE SEQUENCE</scope>
    <source>
        <strain evidence="1">720a</strain>
    </source>
</reference>
<keyword evidence="2" id="KW-1185">Reference proteome</keyword>
<dbReference type="Proteomes" id="UP000675284">
    <property type="component" value="Unassembled WGS sequence"/>
</dbReference>
<accession>A0A941DPE4</accession>
<comment type="caution">
    <text evidence="1">The sequence shown here is derived from an EMBL/GenBank/DDBJ whole genome shotgun (WGS) entry which is preliminary data.</text>
</comment>
<evidence type="ECO:0000313" key="2">
    <source>
        <dbReference type="Proteomes" id="UP000675284"/>
    </source>
</evidence>
<proteinExistence type="predicted"/>
<dbReference type="RefSeq" id="WP_166529765.1">
    <property type="nucleotide sequence ID" value="NZ_CP115959.1"/>
</dbReference>
<protein>
    <recommendedName>
        <fullName evidence="3">DNA-binding protein</fullName>
    </recommendedName>
</protein>
<dbReference type="EMBL" id="JAGSOT010000001">
    <property type="protein sequence ID" value="MBR7794469.1"/>
    <property type="molecule type" value="Genomic_DNA"/>
</dbReference>
<dbReference type="AlphaFoldDB" id="A0A941DPE4"/>
<name>A0A941DPE4_9BACI</name>